<evidence type="ECO:0000313" key="4">
    <source>
        <dbReference type="Proteomes" id="UP000277580"/>
    </source>
</evidence>
<keyword evidence="2" id="KW-1133">Transmembrane helix</keyword>
<feature type="compositionally biased region" description="Polar residues" evidence="1">
    <location>
        <begin position="39"/>
        <end position="55"/>
    </location>
</feature>
<name>A0A3N4KBR3_9PEZI</name>
<dbReference type="Proteomes" id="UP000277580">
    <property type="component" value="Unassembled WGS sequence"/>
</dbReference>
<keyword evidence="4" id="KW-1185">Reference proteome</keyword>
<accession>A0A3N4KBR3</accession>
<gene>
    <name evidence="3" type="ORF">P167DRAFT_24508</name>
</gene>
<dbReference type="AlphaFoldDB" id="A0A3N4KBR3"/>
<evidence type="ECO:0000313" key="3">
    <source>
        <dbReference type="EMBL" id="RPB06908.1"/>
    </source>
</evidence>
<sequence>MSLKLTVTYVPATKTAAAPGARVTSNNAATGVATEYTSHGSTANLPGATSTTSVTGPGDGPSSRTIAIIASVCTVVGTAAAVATAWYARKGLKEKFKSVGRGAQRAFAFNNV</sequence>
<evidence type="ECO:0000256" key="2">
    <source>
        <dbReference type="SAM" id="Phobius"/>
    </source>
</evidence>
<protein>
    <submittedName>
        <fullName evidence="3">Uncharacterized protein</fullName>
    </submittedName>
</protein>
<keyword evidence="2" id="KW-0472">Membrane</keyword>
<proteinExistence type="predicted"/>
<organism evidence="3 4">
    <name type="scientific">Morchella conica CCBAS932</name>
    <dbReference type="NCBI Taxonomy" id="1392247"/>
    <lineage>
        <taxon>Eukaryota</taxon>
        <taxon>Fungi</taxon>
        <taxon>Dikarya</taxon>
        <taxon>Ascomycota</taxon>
        <taxon>Pezizomycotina</taxon>
        <taxon>Pezizomycetes</taxon>
        <taxon>Pezizales</taxon>
        <taxon>Morchellaceae</taxon>
        <taxon>Morchella</taxon>
    </lineage>
</organism>
<reference evidence="3 4" key="1">
    <citation type="journal article" date="2018" name="Nat. Ecol. Evol.">
        <title>Pezizomycetes genomes reveal the molecular basis of ectomycorrhizal truffle lifestyle.</title>
        <authorList>
            <person name="Murat C."/>
            <person name="Payen T."/>
            <person name="Noel B."/>
            <person name="Kuo A."/>
            <person name="Morin E."/>
            <person name="Chen J."/>
            <person name="Kohler A."/>
            <person name="Krizsan K."/>
            <person name="Balestrini R."/>
            <person name="Da Silva C."/>
            <person name="Montanini B."/>
            <person name="Hainaut M."/>
            <person name="Levati E."/>
            <person name="Barry K.W."/>
            <person name="Belfiori B."/>
            <person name="Cichocki N."/>
            <person name="Clum A."/>
            <person name="Dockter R.B."/>
            <person name="Fauchery L."/>
            <person name="Guy J."/>
            <person name="Iotti M."/>
            <person name="Le Tacon F."/>
            <person name="Lindquist E.A."/>
            <person name="Lipzen A."/>
            <person name="Malagnac F."/>
            <person name="Mello A."/>
            <person name="Molinier V."/>
            <person name="Miyauchi S."/>
            <person name="Poulain J."/>
            <person name="Riccioni C."/>
            <person name="Rubini A."/>
            <person name="Sitrit Y."/>
            <person name="Splivallo R."/>
            <person name="Traeger S."/>
            <person name="Wang M."/>
            <person name="Zifcakova L."/>
            <person name="Wipf D."/>
            <person name="Zambonelli A."/>
            <person name="Paolocci F."/>
            <person name="Nowrousian M."/>
            <person name="Ottonello S."/>
            <person name="Baldrian P."/>
            <person name="Spatafora J.W."/>
            <person name="Henrissat B."/>
            <person name="Nagy L.G."/>
            <person name="Aury J.M."/>
            <person name="Wincker P."/>
            <person name="Grigoriev I.V."/>
            <person name="Bonfante P."/>
            <person name="Martin F.M."/>
        </authorList>
    </citation>
    <scope>NUCLEOTIDE SEQUENCE [LARGE SCALE GENOMIC DNA]</scope>
    <source>
        <strain evidence="3 4">CCBAS932</strain>
    </source>
</reference>
<dbReference type="InParanoid" id="A0A3N4KBR3"/>
<evidence type="ECO:0000256" key="1">
    <source>
        <dbReference type="SAM" id="MobiDB-lite"/>
    </source>
</evidence>
<feature type="transmembrane region" description="Helical" evidence="2">
    <location>
        <begin position="66"/>
        <end position="88"/>
    </location>
</feature>
<keyword evidence="2" id="KW-0812">Transmembrane</keyword>
<feature type="region of interest" description="Disordered" evidence="1">
    <location>
        <begin position="39"/>
        <end position="59"/>
    </location>
</feature>
<dbReference type="EMBL" id="ML119207">
    <property type="protein sequence ID" value="RPB06908.1"/>
    <property type="molecule type" value="Genomic_DNA"/>
</dbReference>